<sequence length="272" mass="30070">MSLVPPTAFLSAVTPLCVRAFGREWIFMPWFEPVWRTDGQLIALDMQSRATGRDAGKPTLPVWFFARLPPGEQLRILRWQLDILRLMVPWCTSRKIVVGLSITYPLAMLMLTEPAVQEEIQMLSRILRLVISERFLPPGREVISIPFLQSLLALVPLWLDNFGAGNGGLSWLMSGLFESVKTDRYLLSELYVHRGGARFLAALGALAGEGGTQVIAGGISDAELMAFSYEGQVTACQGPKWPGVTAEQLHMLPERCPGTEDRVSPATDGHHA</sequence>
<dbReference type="EMBL" id="JAJJVQ010000020">
    <property type="protein sequence ID" value="MCO5784599.1"/>
    <property type="molecule type" value="Genomic_DNA"/>
</dbReference>
<name>A0ABT1BFG5_9ENTR</name>
<dbReference type="InterPro" id="IPR035919">
    <property type="entry name" value="EAL_sf"/>
</dbReference>
<reference evidence="1" key="1">
    <citation type="submission" date="2021-11" db="EMBL/GenBank/DDBJ databases">
        <title>Citrobacter meridianamericanus sp. nov. isolated from soil.</title>
        <authorList>
            <person name="Furlan J.P.R."/>
            <person name="Stehling E.G."/>
        </authorList>
    </citation>
    <scope>NUCLEOTIDE SEQUENCE</scope>
    <source>
        <strain evidence="1">BR102</strain>
    </source>
</reference>
<evidence type="ECO:0000313" key="2">
    <source>
        <dbReference type="Proteomes" id="UP001139290"/>
    </source>
</evidence>
<evidence type="ECO:0000313" key="1">
    <source>
        <dbReference type="EMBL" id="MCO5784599.1"/>
    </source>
</evidence>
<gene>
    <name evidence="1" type="ORF">LOD26_25390</name>
</gene>
<dbReference type="SUPFAM" id="SSF141868">
    <property type="entry name" value="EAL domain-like"/>
    <property type="match status" value="1"/>
</dbReference>
<dbReference type="RefSeq" id="WP_252839120.1">
    <property type="nucleotide sequence ID" value="NZ_JAJJVQ010000020.1"/>
</dbReference>
<keyword evidence="2" id="KW-1185">Reference proteome</keyword>
<dbReference type="Gene3D" id="3.20.20.450">
    <property type="entry name" value="EAL domain"/>
    <property type="match status" value="1"/>
</dbReference>
<organism evidence="1 2">
    <name type="scientific">Citrobacter meridianamericanus</name>
    <dbReference type="NCBI Taxonomy" id="2894201"/>
    <lineage>
        <taxon>Bacteria</taxon>
        <taxon>Pseudomonadati</taxon>
        <taxon>Pseudomonadota</taxon>
        <taxon>Gammaproteobacteria</taxon>
        <taxon>Enterobacterales</taxon>
        <taxon>Enterobacteriaceae</taxon>
        <taxon>Citrobacter</taxon>
    </lineage>
</organism>
<proteinExistence type="predicted"/>
<dbReference type="Proteomes" id="UP001139290">
    <property type="component" value="Unassembled WGS sequence"/>
</dbReference>
<protein>
    <recommendedName>
        <fullName evidence="3">EAL domain-containing protein</fullName>
    </recommendedName>
</protein>
<comment type="caution">
    <text evidence="1">The sequence shown here is derived from an EMBL/GenBank/DDBJ whole genome shotgun (WGS) entry which is preliminary data.</text>
</comment>
<evidence type="ECO:0008006" key="3">
    <source>
        <dbReference type="Google" id="ProtNLM"/>
    </source>
</evidence>
<accession>A0ABT1BFG5</accession>